<keyword evidence="3" id="KW-1185">Reference proteome</keyword>
<organism evidence="2 3">
    <name type="scientific">Lasius platythorax</name>
    <dbReference type="NCBI Taxonomy" id="488582"/>
    <lineage>
        <taxon>Eukaryota</taxon>
        <taxon>Metazoa</taxon>
        <taxon>Ecdysozoa</taxon>
        <taxon>Arthropoda</taxon>
        <taxon>Hexapoda</taxon>
        <taxon>Insecta</taxon>
        <taxon>Pterygota</taxon>
        <taxon>Neoptera</taxon>
        <taxon>Endopterygota</taxon>
        <taxon>Hymenoptera</taxon>
        <taxon>Apocrita</taxon>
        <taxon>Aculeata</taxon>
        <taxon>Formicoidea</taxon>
        <taxon>Formicidae</taxon>
        <taxon>Formicinae</taxon>
        <taxon>Lasius</taxon>
        <taxon>Lasius</taxon>
    </lineage>
</organism>
<name>A0AAV2MW54_9HYME</name>
<feature type="region of interest" description="Disordered" evidence="1">
    <location>
        <begin position="159"/>
        <end position="181"/>
    </location>
</feature>
<accession>A0AAV2MW54</accession>
<dbReference type="Proteomes" id="UP001497644">
    <property type="component" value="Unassembled WGS sequence"/>
</dbReference>
<protein>
    <submittedName>
        <fullName evidence="2">Uncharacterized protein</fullName>
    </submittedName>
</protein>
<feature type="compositionally biased region" description="Polar residues" evidence="1">
    <location>
        <begin position="121"/>
        <end position="131"/>
    </location>
</feature>
<feature type="compositionally biased region" description="Basic and acidic residues" evidence="1">
    <location>
        <begin position="48"/>
        <end position="64"/>
    </location>
</feature>
<evidence type="ECO:0000313" key="2">
    <source>
        <dbReference type="EMBL" id="CAL1671593.1"/>
    </source>
</evidence>
<gene>
    <name evidence="2" type="ORF">LPLAT_LOCUS1973</name>
</gene>
<sequence>MAMEKEKDETVPPQGIRTPSGRRESPTVPGALPSLSSVGPALSSPTGEGRELATVEELDPKDPLDLTFVDCASMMEDEPQAPSQVPLPSRTQDNLAVTSTHSGNTRSSKRKVKKTSPDAITPSSEETTTVTGKVPRVILRKVKERSRKRKPRIVEEDLDAALGETSSTKMSTESDISELEGENKKRITKNIDISASGKDSEVEYTGTEYLDPEYTKKLRSSGKIIEQVPADKSTGSSVEEPIRKKTNRRKKKDSLRVWSSAEDGEDDDMDFCPEDLKIMGATAIGAIGIDCLKTTETERKIALT</sequence>
<feature type="region of interest" description="Disordered" evidence="1">
    <location>
        <begin position="1"/>
        <end position="133"/>
    </location>
</feature>
<evidence type="ECO:0000313" key="3">
    <source>
        <dbReference type="Proteomes" id="UP001497644"/>
    </source>
</evidence>
<feature type="region of interest" description="Disordered" evidence="1">
    <location>
        <begin position="221"/>
        <end position="269"/>
    </location>
</feature>
<proteinExistence type="predicted"/>
<feature type="compositionally biased region" description="Basic and acidic residues" evidence="1">
    <location>
        <begin position="1"/>
        <end position="10"/>
    </location>
</feature>
<evidence type="ECO:0000256" key="1">
    <source>
        <dbReference type="SAM" id="MobiDB-lite"/>
    </source>
</evidence>
<dbReference type="EMBL" id="CAXIPU020000108">
    <property type="protein sequence ID" value="CAL1671593.1"/>
    <property type="molecule type" value="Genomic_DNA"/>
</dbReference>
<feature type="compositionally biased region" description="Polar residues" evidence="1">
    <location>
        <begin position="89"/>
        <end position="104"/>
    </location>
</feature>
<comment type="caution">
    <text evidence="2">The sequence shown here is derived from an EMBL/GenBank/DDBJ whole genome shotgun (WGS) entry which is preliminary data.</text>
</comment>
<feature type="compositionally biased region" description="Polar residues" evidence="1">
    <location>
        <begin position="164"/>
        <end position="174"/>
    </location>
</feature>
<dbReference type="AlphaFoldDB" id="A0AAV2MW54"/>
<feature type="compositionally biased region" description="Basic residues" evidence="1">
    <location>
        <begin position="244"/>
        <end position="253"/>
    </location>
</feature>
<reference evidence="2" key="1">
    <citation type="submission" date="2024-04" db="EMBL/GenBank/DDBJ databases">
        <authorList>
            <consortium name="Molecular Ecology Group"/>
        </authorList>
    </citation>
    <scope>NUCLEOTIDE SEQUENCE</scope>
</reference>